<dbReference type="GO" id="GO:0000155">
    <property type="term" value="F:phosphorelay sensor kinase activity"/>
    <property type="evidence" value="ECO:0007669"/>
    <property type="project" value="InterPro"/>
</dbReference>
<dbReference type="InterPro" id="IPR001789">
    <property type="entry name" value="Sig_transdc_resp-reg_receiver"/>
</dbReference>
<dbReference type="PROSITE" id="PS50113">
    <property type="entry name" value="PAC"/>
    <property type="match status" value="2"/>
</dbReference>
<dbReference type="OrthoDB" id="115915at2157"/>
<dbReference type="InterPro" id="IPR013656">
    <property type="entry name" value="PAS_4"/>
</dbReference>
<feature type="domain" description="PAC" evidence="11">
    <location>
        <begin position="344"/>
        <end position="397"/>
    </location>
</feature>
<evidence type="ECO:0000256" key="1">
    <source>
        <dbReference type="ARBA" id="ARBA00022553"/>
    </source>
</evidence>
<dbReference type="eggNOG" id="arCOG02386">
    <property type="taxonomic scope" value="Archaea"/>
</dbReference>
<evidence type="ECO:0000313" key="13">
    <source>
        <dbReference type="Proteomes" id="UP000002457"/>
    </source>
</evidence>
<dbReference type="Pfam" id="PF02518">
    <property type="entry name" value="HATPase_c"/>
    <property type="match status" value="1"/>
</dbReference>
<keyword evidence="13" id="KW-1185">Reference proteome</keyword>
<evidence type="ECO:0000256" key="7">
    <source>
        <dbReference type="PROSITE-ProRule" id="PRU00169"/>
    </source>
</evidence>
<dbReference type="GeneID" id="7271063"/>
<dbReference type="eggNOG" id="arCOG02391">
    <property type="taxonomic scope" value="Archaea"/>
</dbReference>
<sequence>MDPDPIRVLLVEDNPGDARLIREMLVEIHTDRYEVVHVERLEYALLHLNNEKFDTILLDLNLPDAYGLSTLVKIRAKAPHVPVIVVSGLGDEEMAIHALREGAYTYLVKGQMSGHLLDRSIRYSIERERMEQIVQLQRAREYAENIVDTIRESLIVLDNRLRIVSANRSFYLDFHVTPEQVEGRFIHDLADQEWNIPQFLALLEKILHHSFQYEGLELDHEFPALGRRVMLLNARWVYEERGDTDRILLAMEDITERKRAEEALADEKERLAVTLWNIGEGVIVTDVGGSVGMMNRVAESLTGWTASEAVGLPIDQVYQVINEKTRNHCVNPVAAVLKKEETTDSSHFRLLIGKDGIERPLGDSVAAVRDKDGKIIGVVIVFRDITAARRMEEDLAKNERLESIGVLAGGIAHDFNNALTAIEGNIVVAKAHLKPEEKAYERLSEAEMAAHRARDLTRQLLTFSRGGKPIKRQLRLNDLLIDAVSFALSGSAVRKKFSIAEDLWPVEADEGQIRQVINNLVINADQAMPDGGILDVIGDNVSLASDQVLSLKAGNYVRIAVKDHGIGIPKEFLSKIYEPYFTTKQKGSGLGLTVAYSILRNHGGSLIVDSVTGGGSTFTLYIPASQMQLPVESVPSVHPLQGNERILWMDDETMIREVGGEMLSLLGYRFAFAEEGDQAIELYKAALESESPFDAVILDLTGAGGLGGKETIKQLLELDPQVRAIVCSGYSNDPVMANHREYGFRGVLTKPFTMKELDDQIHLVIGTEE</sequence>
<dbReference type="HOGENOM" id="CLU_000445_114_51_2"/>
<dbReference type="STRING" id="521011.Mpal_1518"/>
<dbReference type="PROSITE" id="PS50109">
    <property type="entry name" value="HIS_KIN"/>
    <property type="match status" value="1"/>
</dbReference>
<keyword evidence="5" id="KW-0067">ATP-binding</keyword>
<reference evidence="12 13" key="1">
    <citation type="journal article" date="2015" name="Genome Announc.">
        <title>Complete Genome Sequence of Methanosphaerula palustris E1-9CT, a Hydrogenotrophic Methanogen Isolated from a Minerotrophic Fen Peatland.</title>
        <authorList>
            <person name="Cadillo-Quiroz H."/>
            <person name="Browne P."/>
            <person name="Kyrpides N."/>
            <person name="Woyke T."/>
            <person name="Goodwin L."/>
            <person name="Detter C."/>
            <person name="Yavitt J.B."/>
            <person name="Zinder S.H."/>
        </authorList>
    </citation>
    <scope>NUCLEOTIDE SEQUENCE [LARGE SCALE GENOMIC DNA]</scope>
    <source>
        <strain evidence="13">ATCC BAA-1556 / DSM 19958 / E1-9c</strain>
    </source>
</reference>
<evidence type="ECO:0000256" key="4">
    <source>
        <dbReference type="ARBA" id="ARBA00022777"/>
    </source>
</evidence>
<dbReference type="eggNOG" id="arCOG02329">
    <property type="taxonomic scope" value="Archaea"/>
</dbReference>
<dbReference type="AlphaFoldDB" id="B8GIL9"/>
<evidence type="ECO:0000256" key="2">
    <source>
        <dbReference type="ARBA" id="ARBA00022679"/>
    </source>
</evidence>
<dbReference type="InterPro" id="IPR036890">
    <property type="entry name" value="HATPase_C_sf"/>
</dbReference>
<accession>B8GIL9</accession>
<evidence type="ECO:0000256" key="5">
    <source>
        <dbReference type="ARBA" id="ARBA00022840"/>
    </source>
</evidence>
<dbReference type="InterPro" id="IPR036097">
    <property type="entry name" value="HisK_dim/P_sf"/>
</dbReference>
<dbReference type="InterPro" id="IPR000700">
    <property type="entry name" value="PAS-assoc_C"/>
</dbReference>
<dbReference type="SUPFAM" id="SSF47384">
    <property type="entry name" value="Homodimeric domain of signal transducing histidine kinase"/>
    <property type="match status" value="1"/>
</dbReference>
<evidence type="ECO:0000259" key="8">
    <source>
        <dbReference type="PROSITE" id="PS50109"/>
    </source>
</evidence>
<dbReference type="Gene3D" id="1.10.287.130">
    <property type="match status" value="1"/>
</dbReference>
<dbReference type="Proteomes" id="UP000002457">
    <property type="component" value="Chromosome"/>
</dbReference>
<dbReference type="InterPro" id="IPR013767">
    <property type="entry name" value="PAS_fold"/>
</dbReference>
<dbReference type="EMBL" id="CP001338">
    <property type="protein sequence ID" value="ACL16832.1"/>
    <property type="molecule type" value="Genomic_DNA"/>
</dbReference>
<dbReference type="InterPro" id="IPR004358">
    <property type="entry name" value="Sig_transdc_His_kin-like_C"/>
</dbReference>
<feature type="domain" description="PAC" evidence="11">
    <location>
        <begin position="214"/>
        <end position="266"/>
    </location>
</feature>
<feature type="domain" description="Histidine kinase" evidence="8">
    <location>
        <begin position="410"/>
        <end position="626"/>
    </location>
</feature>
<evidence type="ECO:0000259" key="9">
    <source>
        <dbReference type="PROSITE" id="PS50110"/>
    </source>
</evidence>
<feature type="domain" description="Response regulatory" evidence="9">
    <location>
        <begin position="7"/>
        <end position="124"/>
    </location>
</feature>
<evidence type="ECO:0000256" key="3">
    <source>
        <dbReference type="ARBA" id="ARBA00022741"/>
    </source>
</evidence>
<dbReference type="InterPro" id="IPR005467">
    <property type="entry name" value="His_kinase_dom"/>
</dbReference>
<feature type="domain" description="PAS" evidence="10">
    <location>
        <begin position="267"/>
        <end position="340"/>
    </location>
</feature>
<dbReference type="InterPro" id="IPR003594">
    <property type="entry name" value="HATPase_dom"/>
</dbReference>
<dbReference type="Pfam" id="PF00989">
    <property type="entry name" value="PAS"/>
    <property type="match status" value="1"/>
</dbReference>
<dbReference type="Gene3D" id="3.40.50.2300">
    <property type="match status" value="2"/>
</dbReference>
<keyword evidence="2" id="KW-0808">Transferase</keyword>
<dbReference type="PROSITE" id="PS50110">
    <property type="entry name" value="RESPONSE_REGULATORY"/>
    <property type="match status" value="2"/>
</dbReference>
<feature type="modified residue" description="4-aspartylphosphate" evidence="7">
    <location>
        <position position="699"/>
    </location>
</feature>
<dbReference type="Gene3D" id="3.30.450.20">
    <property type="entry name" value="PAS domain"/>
    <property type="match status" value="2"/>
</dbReference>
<evidence type="ECO:0000256" key="6">
    <source>
        <dbReference type="ARBA" id="ARBA00023012"/>
    </source>
</evidence>
<dbReference type="InterPro" id="IPR035965">
    <property type="entry name" value="PAS-like_dom_sf"/>
</dbReference>
<keyword evidence="6" id="KW-0902">Two-component regulatory system</keyword>
<evidence type="ECO:0000259" key="10">
    <source>
        <dbReference type="PROSITE" id="PS50112"/>
    </source>
</evidence>
<name>B8GIL9_METPE</name>
<dbReference type="Pfam" id="PF08448">
    <property type="entry name" value="PAS_4"/>
    <property type="match status" value="1"/>
</dbReference>
<dbReference type="Pfam" id="PF00072">
    <property type="entry name" value="Response_reg"/>
    <property type="match status" value="2"/>
</dbReference>
<evidence type="ECO:0000259" key="11">
    <source>
        <dbReference type="PROSITE" id="PS50113"/>
    </source>
</evidence>
<gene>
    <name evidence="12" type="ordered locus">Mpal_1518</name>
</gene>
<dbReference type="SMART" id="SM00091">
    <property type="entry name" value="PAS"/>
    <property type="match status" value="2"/>
</dbReference>
<dbReference type="InterPro" id="IPR003661">
    <property type="entry name" value="HisK_dim/P_dom"/>
</dbReference>
<dbReference type="GO" id="GO:0006355">
    <property type="term" value="P:regulation of DNA-templated transcription"/>
    <property type="evidence" value="ECO:0007669"/>
    <property type="project" value="InterPro"/>
</dbReference>
<feature type="modified residue" description="4-aspartylphosphate" evidence="7">
    <location>
        <position position="59"/>
    </location>
</feature>
<dbReference type="PROSITE" id="PS50112">
    <property type="entry name" value="PAS"/>
    <property type="match status" value="1"/>
</dbReference>
<dbReference type="GO" id="GO:0005524">
    <property type="term" value="F:ATP binding"/>
    <property type="evidence" value="ECO:0007669"/>
    <property type="project" value="UniProtKB-KW"/>
</dbReference>
<protein>
    <submittedName>
        <fullName evidence="12">PAS/PAC sensor hybrid histidine kinase</fullName>
    </submittedName>
</protein>
<keyword evidence="4 12" id="KW-0418">Kinase</keyword>
<dbReference type="CDD" id="cd00156">
    <property type="entry name" value="REC"/>
    <property type="match status" value="1"/>
</dbReference>
<feature type="domain" description="Response regulatory" evidence="9">
    <location>
        <begin position="645"/>
        <end position="765"/>
    </location>
</feature>
<dbReference type="SUPFAM" id="SSF55785">
    <property type="entry name" value="PYP-like sensor domain (PAS domain)"/>
    <property type="match status" value="2"/>
</dbReference>
<dbReference type="InterPro" id="IPR011006">
    <property type="entry name" value="CheY-like_superfamily"/>
</dbReference>
<dbReference type="CDD" id="cd00130">
    <property type="entry name" value="PAS"/>
    <property type="match status" value="2"/>
</dbReference>
<dbReference type="PRINTS" id="PR00344">
    <property type="entry name" value="BCTRLSENSOR"/>
</dbReference>
<dbReference type="PANTHER" id="PTHR43065:SF42">
    <property type="entry name" value="TWO-COMPONENT SENSOR PPRA"/>
    <property type="match status" value="1"/>
</dbReference>
<dbReference type="PANTHER" id="PTHR43065">
    <property type="entry name" value="SENSOR HISTIDINE KINASE"/>
    <property type="match status" value="1"/>
</dbReference>
<dbReference type="KEGG" id="mpl:Mpal_1518"/>
<organism evidence="12 13">
    <name type="scientific">Methanosphaerula palustris (strain ATCC BAA-1556 / DSM 19958 / E1-9c)</name>
    <dbReference type="NCBI Taxonomy" id="521011"/>
    <lineage>
        <taxon>Archaea</taxon>
        <taxon>Methanobacteriati</taxon>
        <taxon>Methanobacteriota</taxon>
        <taxon>Stenosarchaea group</taxon>
        <taxon>Methanomicrobia</taxon>
        <taxon>Methanomicrobiales</taxon>
        <taxon>Methanoregulaceae</taxon>
        <taxon>Methanosphaerula</taxon>
    </lineage>
</organism>
<dbReference type="NCBIfam" id="TIGR00229">
    <property type="entry name" value="sensory_box"/>
    <property type="match status" value="2"/>
</dbReference>
<dbReference type="InterPro" id="IPR000014">
    <property type="entry name" value="PAS"/>
</dbReference>
<dbReference type="SMART" id="SM00448">
    <property type="entry name" value="REC"/>
    <property type="match status" value="2"/>
</dbReference>
<dbReference type="SMART" id="SM00388">
    <property type="entry name" value="HisKA"/>
    <property type="match status" value="1"/>
</dbReference>
<dbReference type="SUPFAM" id="SSF55874">
    <property type="entry name" value="ATPase domain of HSP90 chaperone/DNA topoisomerase II/histidine kinase"/>
    <property type="match status" value="1"/>
</dbReference>
<evidence type="ECO:0000313" key="12">
    <source>
        <dbReference type="EMBL" id="ACL16832.1"/>
    </source>
</evidence>
<dbReference type="RefSeq" id="WP_012618151.1">
    <property type="nucleotide sequence ID" value="NC_011832.1"/>
</dbReference>
<dbReference type="CDD" id="cd00082">
    <property type="entry name" value="HisKA"/>
    <property type="match status" value="1"/>
</dbReference>
<proteinExistence type="predicted"/>
<dbReference type="Gene3D" id="3.30.565.10">
    <property type="entry name" value="Histidine kinase-like ATPase, C-terminal domain"/>
    <property type="match status" value="1"/>
</dbReference>
<dbReference type="SMART" id="SM00387">
    <property type="entry name" value="HATPase_c"/>
    <property type="match status" value="1"/>
</dbReference>
<keyword evidence="1 7" id="KW-0597">Phosphoprotein</keyword>
<dbReference type="SUPFAM" id="SSF52172">
    <property type="entry name" value="CheY-like"/>
    <property type="match status" value="2"/>
</dbReference>
<keyword evidence="3" id="KW-0547">Nucleotide-binding</keyword>